<sequence>MLLRSIFIVATQKQQKHGDLMACLKSIDDKFDLNSHQIHQIELVIDTLQRISVGGPCESVPIVAPCLSSWGEEEITEREKREKELGGYGCGEVIYKERCHGMELVVDRAQPDDLLVREVDTIVEHGLDFADEGNSTKEDSNKWRNCYGGGKRGSNEWGNYYRGGTDCFMWFKKWSNLFSACSCLGIIINF</sequence>
<keyword evidence="2" id="KW-1185">Reference proteome</keyword>
<dbReference type="EMBL" id="CM045766">
    <property type="protein sequence ID" value="KAI8003000.1"/>
    <property type="molecule type" value="Genomic_DNA"/>
</dbReference>
<reference evidence="1 2" key="1">
    <citation type="journal article" date="2022" name="Plant J.">
        <title>Chromosome-level genome of Camellia lanceoleosa provides a valuable resource for understanding genome evolution and self-incompatibility.</title>
        <authorList>
            <person name="Gong W."/>
            <person name="Xiao S."/>
            <person name="Wang L."/>
            <person name="Liao Z."/>
            <person name="Chang Y."/>
            <person name="Mo W."/>
            <person name="Hu G."/>
            <person name="Li W."/>
            <person name="Zhao G."/>
            <person name="Zhu H."/>
            <person name="Hu X."/>
            <person name="Ji K."/>
            <person name="Xiang X."/>
            <person name="Song Q."/>
            <person name="Yuan D."/>
            <person name="Jin S."/>
            <person name="Zhang L."/>
        </authorList>
    </citation>
    <scope>NUCLEOTIDE SEQUENCE [LARGE SCALE GENOMIC DNA]</scope>
    <source>
        <strain evidence="1">SQ_2022a</strain>
    </source>
</reference>
<organism evidence="1 2">
    <name type="scientific">Camellia lanceoleosa</name>
    <dbReference type="NCBI Taxonomy" id="1840588"/>
    <lineage>
        <taxon>Eukaryota</taxon>
        <taxon>Viridiplantae</taxon>
        <taxon>Streptophyta</taxon>
        <taxon>Embryophyta</taxon>
        <taxon>Tracheophyta</taxon>
        <taxon>Spermatophyta</taxon>
        <taxon>Magnoliopsida</taxon>
        <taxon>eudicotyledons</taxon>
        <taxon>Gunneridae</taxon>
        <taxon>Pentapetalae</taxon>
        <taxon>asterids</taxon>
        <taxon>Ericales</taxon>
        <taxon>Theaceae</taxon>
        <taxon>Camellia</taxon>
    </lineage>
</organism>
<evidence type="ECO:0000313" key="1">
    <source>
        <dbReference type="EMBL" id="KAI8003000.1"/>
    </source>
</evidence>
<gene>
    <name evidence="1" type="ORF">LOK49_LG08G01591</name>
</gene>
<accession>A0ACC0GRU8</accession>
<evidence type="ECO:0000313" key="2">
    <source>
        <dbReference type="Proteomes" id="UP001060215"/>
    </source>
</evidence>
<name>A0ACC0GRU8_9ERIC</name>
<protein>
    <submittedName>
        <fullName evidence="1">Uncharacterized protein</fullName>
    </submittedName>
</protein>
<proteinExistence type="predicted"/>
<dbReference type="Proteomes" id="UP001060215">
    <property type="component" value="Chromosome 9"/>
</dbReference>
<comment type="caution">
    <text evidence="1">The sequence shown here is derived from an EMBL/GenBank/DDBJ whole genome shotgun (WGS) entry which is preliminary data.</text>
</comment>